<keyword evidence="3" id="KW-0418">Kinase</keyword>
<evidence type="ECO:0000259" key="5">
    <source>
        <dbReference type="Pfam" id="PF13657"/>
    </source>
</evidence>
<name>A0ABY9H397_9GAMM</name>
<dbReference type="PANTHER" id="PTHR37419:SF8">
    <property type="entry name" value="TOXIN YJJJ"/>
    <property type="match status" value="1"/>
</dbReference>
<reference evidence="6 7" key="1">
    <citation type="submission" date="2023-08" db="EMBL/GenBank/DDBJ databases">
        <title>Transcriptome Analysis of Halomonas alkalicola CICC 11012s to Identify the Genes Involved in Alkaline Tolerances.</title>
        <authorList>
            <person name="Zhai L."/>
        </authorList>
    </citation>
    <scope>NUCLEOTIDE SEQUENCE [LARGE SCALE GENOMIC DNA]</scope>
    <source>
        <strain evidence="6 7">CICC 11012s</strain>
    </source>
</reference>
<keyword evidence="7" id="KW-1185">Reference proteome</keyword>
<dbReference type="Proteomes" id="UP001235344">
    <property type="component" value="Chromosome"/>
</dbReference>
<protein>
    <submittedName>
        <fullName evidence="6">Type II toxin-antitoxin system HipA family toxin</fullName>
    </submittedName>
</protein>
<keyword evidence="2" id="KW-0808">Transferase</keyword>
<dbReference type="Pfam" id="PF13657">
    <property type="entry name" value="Couple_hipA"/>
    <property type="match status" value="1"/>
</dbReference>
<accession>A0ABY9H397</accession>
<proteinExistence type="inferred from homology"/>
<feature type="domain" description="HipA N-terminal subdomain 1" evidence="5">
    <location>
        <begin position="22"/>
        <end position="121"/>
    </location>
</feature>
<comment type="similarity">
    <text evidence="1">Belongs to the HipA Ser/Thr kinase family.</text>
</comment>
<dbReference type="Gene3D" id="1.10.1070.20">
    <property type="match status" value="1"/>
</dbReference>
<dbReference type="EMBL" id="CP131913">
    <property type="protein sequence ID" value="WLI72944.1"/>
    <property type="molecule type" value="Genomic_DNA"/>
</dbReference>
<dbReference type="RefSeq" id="WP_305500133.1">
    <property type="nucleotide sequence ID" value="NZ_CP131913.1"/>
</dbReference>
<evidence type="ECO:0000256" key="3">
    <source>
        <dbReference type="ARBA" id="ARBA00022777"/>
    </source>
</evidence>
<dbReference type="InterPro" id="IPR017508">
    <property type="entry name" value="HipA_N1"/>
</dbReference>
<evidence type="ECO:0000313" key="7">
    <source>
        <dbReference type="Proteomes" id="UP001235344"/>
    </source>
</evidence>
<evidence type="ECO:0000256" key="1">
    <source>
        <dbReference type="ARBA" id="ARBA00010164"/>
    </source>
</evidence>
<gene>
    <name evidence="6" type="ORF">B6N23_14460</name>
</gene>
<dbReference type="Pfam" id="PF07804">
    <property type="entry name" value="HipA_C"/>
    <property type="match status" value="1"/>
</dbReference>
<evidence type="ECO:0000313" key="6">
    <source>
        <dbReference type="EMBL" id="WLI72944.1"/>
    </source>
</evidence>
<dbReference type="InterPro" id="IPR012893">
    <property type="entry name" value="HipA-like_C"/>
</dbReference>
<evidence type="ECO:0000259" key="4">
    <source>
        <dbReference type="Pfam" id="PF07804"/>
    </source>
</evidence>
<dbReference type="InterPro" id="IPR052028">
    <property type="entry name" value="HipA_Ser/Thr_kinase"/>
</dbReference>
<evidence type="ECO:0000256" key="2">
    <source>
        <dbReference type="ARBA" id="ARBA00022679"/>
    </source>
</evidence>
<sequence length="432" mass="47481">MSEFTPVRQLEVWRCLGDGRQVAVGRLAQNRQGVFFQYDDAYCQAFHNLAPFQLAFDTRLQAAPRTPHRGLHGLFADSLPDGWGMMLMDRLFRQHGISPHDVTPMDRLAFVGEHGMGALRYYPVSALGAGSDAAPECSLGELGEQARRLFEGQTDTVLATLAQAGSSGGARPKVQVYLSPETPDRASTHPRTGLEPWLVKFTSGTLALGHEEGLCEAAYLTLAQRSGIETPSWKLITPPEGSPALGWLALRRFDCSASSSERGRYHMSSACALLDADFRLPSLDYGDLIKAGQVLCASPAVGRQLFRRALFNLFACNQDDHSKNWAFLLDDEGQWRPSPGYDLTFSPSPYGEHATAFKGYGKAPPLKAVQALADQAGFARWREARETIEEVVTAIGDWDSTAKALGVSAGVRREIQRRLNATLEENRPLWRG</sequence>
<feature type="domain" description="HipA-like C-terminal" evidence="4">
    <location>
        <begin position="166"/>
        <end position="395"/>
    </location>
</feature>
<dbReference type="PANTHER" id="PTHR37419">
    <property type="entry name" value="SERINE/THREONINE-PROTEIN KINASE TOXIN HIPA"/>
    <property type="match status" value="1"/>
</dbReference>
<organism evidence="6 7">
    <name type="scientific">Halomonas alkalicola</name>
    <dbReference type="NCBI Taxonomy" id="1930622"/>
    <lineage>
        <taxon>Bacteria</taxon>
        <taxon>Pseudomonadati</taxon>
        <taxon>Pseudomonadota</taxon>
        <taxon>Gammaproteobacteria</taxon>
        <taxon>Oceanospirillales</taxon>
        <taxon>Halomonadaceae</taxon>
        <taxon>Halomonas</taxon>
    </lineage>
</organism>